<protein>
    <recommendedName>
        <fullName evidence="5">TIGR02611 family protein</fullName>
    </recommendedName>
</protein>
<sequence length="170" mass="18835">MTDQTRGRTPQASQDQQHAQTGAQSDSRTDTQGGRRREGEKDWEWRRKIRSNPHSHRIYKWVVGIVGTIVTVGGLVAVPAPGPGWLIVFVGIGILASEFEWAQRLLDWGKARLEDWNDWIGPKPLWVKGLVGLATAALVALLFYGLFLLTGVPGFLPDVVEDWLATLPGL</sequence>
<dbReference type="EMBL" id="BAAARN010000001">
    <property type="protein sequence ID" value="GAA2731080.1"/>
    <property type="molecule type" value="Genomic_DNA"/>
</dbReference>
<feature type="compositionally biased region" description="Basic and acidic residues" evidence="1">
    <location>
        <begin position="27"/>
        <end position="44"/>
    </location>
</feature>
<dbReference type="Pfam" id="PF09656">
    <property type="entry name" value="PGPGW"/>
    <property type="match status" value="1"/>
</dbReference>
<feature type="transmembrane region" description="Helical" evidence="2">
    <location>
        <begin position="58"/>
        <end position="78"/>
    </location>
</feature>
<dbReference type="Proteomes" id="UP001501326">
    <property type="component" value="Unassembled WGS sequence"/>
</dbReference>
<evidence type="ECO:0000256" key="1">
    <source>
        <dbReference type="SAM" id="MobiDB-lite"/>
    </source>
</evidence>
<reference evidence="3 4" key="1">
    <citation type="journal article" date="2019" name="Int. J. Syst. Evol. Microbiol.">
        <title>The Global Catalogue of Microorganisms (GCM) 10K type strain sequencing project: providing services to taxonomists for standard genome sequencing and annotation.</title>
        <authorList>
            <consortium name="The Broad Institute Genomics Platform"/>
            <consortium name="The Broad Institute Genome Sequencing Center for Infectious Disease"/>
            <person name="Wu L."/>
            <person name="Ma J."/>
        </authorList>
    </citation>
    <scope>NUCLEOTIDE SEQUENCE [LARGE SCALE GENOMIC DNA]</scope>
    <source>
        <strain evidence="3 4">JCM 16378</strain>
    </source>
</reference>
<feature type="transmembrane region" description="Helical" evidence="2">
    <location>
        <begin position="84"/>
        <end position="102"/>
    </location>
</feature>
<keyword evidence="2" id="KW-0812">Transmembrane</keyword>
<evidence type="ECO:0000256" key="2">
    <source>
        <dbReference type="SAM" id="Phobius"/>
    </source>
</evidence>
<gene>
    <name evidence="3" type="ORF">GCM10009867_03870</name>
</gene>
<dbReference type="NCBIfam" id="TIGR02611">
    <property type="entry name" value="TIGR02611 family protein"/>
    <property type="match status" value="1"/>
</dbReference>
<dbReference type="InterPro" id="IPR019099">
    <property type="entry name" value="Uncharacterised_PGPGW_TM"/>
</dbReference>
<keyword evidence="2" id="KW-1133">Transmembrane helix</keyword>
<evidence type="ECO:0000313" key="4">
    <source>
        <dbReference type="Proteomes" id="UP001501326"/>
    </source>
</evidence>
<feature type="transmembrane region" description="Helical" evidence="2">
    <location>
        <begin position="130"/>
        <end position="156"/>
    </location>
</feature>
<organism evidence="3 4">
    <name type="scientific">Pedococcus aerophilus</name>
    <dbReference type="NCBI Taxonomy" id="436356"/>
    <lineage>
        <taxon>Bacteria</taxon>
        <taxon>Bacillati</taxon>
        <taxon>Actinomycetota</taxon>
        <taxon>Actinomycetes</taxon>
        <taxon>Micrococcales</taxon>
        <taxon>Intrasporangiaceae</taxon>
        <taxon>Pedococcus</taxon>
    </lineage>
</organism>
<keyword evidence="2" id="KW-0472">Membrane</keyword>
<feature type="compositionally biased region" description="Polar residues" evidence="1">
    <location>
        <begin position="1"/>
        <end position="26"/>
    </location>
</feature>
<evidence type="ECO:0000313" key="3">
    <source>
        <dbReference type="EMBL" id="GAA2731080.1"/>
    </source>
</evidence>
<evidence type="ECO:0008006" key="5">
    <source>
        <dbReference type="Google" id="ProtNLM"/>
    </source>
</evidence>
<name>A0ABN3UED0_9MICO</name>
<keyword evidence="4" id="KW-1185">Reference proteome</keyword>
<feature type="region of interest" description="Disordered" evidence="1">
    <location>
        <begin position="1"/>
        <end position="44"/>
    </location>
</feature>
<dbReference type="InterPro" id="IPR013434">
    <property type="entry name" value="CHP02611"/>
</dbReference>
<comment type="caution">
    <text evidence="3">The sequence shown here is derived from an EMBL/GenBank/DDBJ whole genome shotgun (WGS) entry which is preliminary data.</text>
</comment>
<dbReference type="RefSeq" id="WP_344189727.1">
    <property type="nucleotide sequence ID" value="NZ_BAAARN010000001.1"/>
</dbReference>
<accession>A0ABN3UED0</accession>
<proteinExistence type="predicted"/>